<dbReference type="PANTHER" id="PTHR46268:SF6">
    <property type="entry name" value="UNIVERSAL STRESS PROTEIN UP12"/>
    <property type="match status" value="1"/>
</dbReference>
<dbReference type="InterPro" id="IPR006016">
    <property type="entry name" value="UspA"/>
</dbReference>
<evidence type="ECO:0000259" key="2">
    <source>
        <dbReference type="Pfam" id="PF00582"/>
    </source>
</evidence>
<protein>
    <submittedName>
        <fullName evidence="3">Universal stress family protein</fullName>
    </submittedName>
</protein>
<keyword evidence="4" id="KW-1185">Reference proteome</keyword>
<organism evidence="3 4">
    <name type="scientific">Candidatus Nitrosopumilus salarius BD31</name>
    <dbReference type="NCBI Taxonomy" id="859350"/>
    <lineage>
        <taxon>Archaea</taxon>
        <taxon>Nitrososphaerota</taxon>
        <taxon>Nitrososphaeria</taxon>
        <taxon>Nitrosopumilales</taxon>
        <taxon>Nitrosopumilaceae</taxon>
        <taxon>Nitrosopumilus</taxon>
    </lineage>
</organism>
<dbReference type="Pfam" id="PF00582">
    <property type="entry name" value="Usp"/>
    <property type="match status" value="1"/>
</dbReference>
<evidence type="ECO:0000313" key="3">
    <source>
        <dbReference type="EMBL" id="EIJ66334.1"/>
    </source>
</evidence>
<dbReference type="RefSeq" id="WP_008298433.1">
    <property type="nucleotide sequence ID" value="NZ_AEXL02000069.1"/>
</dbReference>
<dbReference type="SUPFAM" id="SSF52402">
    <property type="entry name" value="Adenine nucleotide alpha hydrolases-like"/>
    <property type="match status" value="1"/>
</dbReference>
<comment type="caution">
    <text evidence="3">The sequence shown here is derived from an EMBL/GenBank/DDBJ whole genome shotgun (WGS) entry which is preliminary data.</text>
</comment>
<dbReference type="AlphaFoldDB" id="I3D3P1"/>
<feature type="domain" description="UspA" evidence="2">
    <location>
        <begin position="4"/>
        <end position="138"/>
    </location>
</feature>
<proteinExistence type="inferred from homology"/>
<gene>
    <name evidence="3" type="ORF">BD31_I1507</name>
</gene>
<evidence type="ECO:0000256" key="1">
    <source>
        <dbReference type="ARBA" id="ARBA00008791"/>
    </source>
</evidence>
<evidence type="ECO:0000313" key="4">
    <source>
        <dbReference type="Proteomes" id="UP000003423"/>
    </source>
</evidence>
<dbReference type="PANTHER" id="PTHR46268">
    <property type="entry name" value="STRESS RESPONSE PROTEIN NHAX"/>
    <property type="match status" value="1"/>
</dbReference>
<dbReference type="Proteomes" id="UP000003423">
    <property type="component" value="Unassembled WGS sequence"/>
</dbReference>
<dbReference type="PRINTS" id="PR01438">
    <property type="entry name" value="UNVRSLSTRESS"/>
</dbReference>
<name>I3D3P1_9ARCH</name>
<dbReference type="CDD" id="cd00293">
    <property type="entry name" value="USP-like"/>
    <property type="match status" value="1"/>
</dbReference>
<accession>I3D3P1</accession>
<sequence length="138" mass="15599">MTVSHILVPYDGSEPSDRAFDEALKIAKKYDSKLLTLTCFHGIVIYPFGFKDYSLNEKELPDKFQKLKEKAFAENVSYVHHSIQSPAIVSTIQSFALENNVDMIIMGSQNRQGLNKELNGDISDEVNRHAHCIVKVVK</sequence>
<dbReference type="Gene3D" id="3.40.50.620">
    <property type="entry name" value="HUPs"/>
    <property type="match status" value="1"/>
</dbReference>
<dbReference type="InterPro" id="IPR014729">
    <property type="entry name" value="Rossmann-like_a/b/a_fold"/>
</dbReference>
<comment type="similarity">
    <text evidence="1">Belongs to the universal stress protein A family.</text>
</comment>
<dbReference type="EMBL" id="AEXL02000069">
    <property type="protein sequence ID" value="EIJ66334.1"/>
    <property type="molecule type" value="Genomic_DNA"/>
</dbReference>
<dbReference type="OrthoDB" id="105697at2157"/>
<dbReference type="InterPro" id="IPR006015">
    <property type="entry name" value="Universal_stress_UspA"/>
</dbReference>
<dbReference type="PATRIC" id="fig|859350.6.peg.659"/>
<reference evidence="3 4" key="1">
    <citation type="journal article" date="2012" name="J. Bacteriol.">
        <title>Genome sequence of "Candidatus Nitrosopumilus salaria" BD31, an ammonia-oxidizing archaeon from the San Francisco Bay estuary.</title>
        <authorList>
            <person name="Mosier A.C."/>
            <person name="Allen E.E."/>
            <person name="Kim M."/>
            <person name="Ferriera S."/>
            <person name="Francis C.A."/>
        </authorList>
    </citation>
    <scope>NUCLEOTIDE SEQUENCE [LARGE SCALE GENOMIC DNA]</scope>
    <source>
        <strain evidence="3 4">BD31</strain>
    </source>
</reference>